<evidence type="ECO:0000256" key="1">
    <source>
        <dbReference type="SAM" id="SignalP"/>
    </source>
</evidence>
<sequence length="637" mass="69763">MKRQLFFISLLALLPPIIALAASSGLTVQRLYQAKNLQGQQIQPIERQNGRFLIISSESQGLMLLDDNNQVLSRVAGNFETLSWLPDLQFDGKSMDLLAAIENETGEVRLMTLDWQGPLLKPLNSLTYPEAQLETLCLCRHPQTGHVSLFSLDVLGMAQERLVFDGENQQWVDLLVRSFPGVVNAKDCVVDAASGSLYVAEESIGVWRYPADMEQDATREPVAMVVPFGELAAEITDLALLDDGTLLITSSQAKSLTLYRRDGQSRTVKLQGLDEPEAITGLIKANGLDLYLYDESLDGYYFARMTDFKADIATVSQTIAVVPASGQTDPVARFGDAADDPAIWLNRQQADRSLILGTDKRAGLMVYELNGKLVQQLPVGRLNNVDLRYGLMLNGQTMDVAAASNRTQNSISLFGIEPSSGSVSHLSDIPTSLDEVYGLCMYQSATGTYVFVNDTDGRFQQFRVKQKQGRLAGELVREFAVASQPEGCVADDSTGDLYLGEEGEGIWHTSAEPGVTTLRQVASVGGHLHADVEGMGIYRTQDQALLIVSSQGNDSYLAFDLNQDFAYAGRFRIGLNLQQGIDGASETDGLEVTSASLGGRYPQGLLVVQDGRNRLPQRPQNFKLVDWRQVAMVLESQ</sequence>
<name>A0A939DQ42_9ALTE</name>
<evidence type="ECO:0000313" key="4">
    <source>
        <dbReference type="Proteomes" id="UP000664654"/>
    </source>
</evidence>
<organism evidence="3 4">
    <name type="scientific">Bowmanella dokdonensis</name>
    <dbReference type="NCBI Taxonomy" id="751969"/>
    <lineage>
        <taxon>Bacteria</taxon>
        <taxon>Pseudomonadati</taxon>
        <taxon>Pseudomonadota</taxon>
        <taxon>Gammaproteobacteria</taxon>
        <taxon>Alteromonadales</taxon>
        <taxon>Alteromonadaceae</taxon>
        <taxon>Bowmanella</taxon>
    </lineage>
</organism>
<feature type="domain" description="BPP" evidence="2">
    <location>
        <begin position="7"/>
        <end position="311"/>
    </location>
</feature>
<evidence type="ECO:0000259" key="2">
    <source>
        <dbReference type="PROSITE" id="PS51662"/>
    </source>
</evidence>
<protein>
    <submittedName>
        <fullName evidence="3">Phytase</fullName>
    </submittedName>
</protein>
<dbReference type="Proteomes" id="UP000664654">
    <property type="component" value="Unassembled WGS sequence"/>
</dbReference>
<dbReference type="AlphaFoldDB" id="A0A939DQ42"/>
<feature type="domain" description="BPP" evidence="2">
    <location>
        <begin position="312"/>
        <end position="634"/>
    </location>
</feature>
<dbReference type="InterPro" id="IPR003431">
    <property type="entry name" value="B-propeller_Phytase"/>
</dbReference>
<accession>A0A939DQ42</accession>
<proteinExistence type="predicted"/>
<evidence type="ECO:0000313" key="3">
    <source>
        <dbReference type="EMBL" id="MBN7826689.1"/>
    </source>
</evidence>
<dbReference type="PROSITE" id="PS51662">
    <property type="entry name" value="BP_PHYTASE"/>
    <property type="match status" value="2"/>
</dbReference>
<comment type="caution">
    <text evidence="3">The sequence shown here is derived from an EMBL/GenBank/DDBJ whole genome shotgun (WGS) entry which is preliminary data.</text>
</comment>
<dbReference type="SUPFAM" id="SSF50956">
    <property type="entry name" value="Thermostable phytase (3-phytase)"/>
    <property type="match status" value="2"/>
</dbReference>
<dbReference type="GO" id="GO:0016158">
    <property type="term" value="F:inositol hexakisphosphate 3-phosphatase activity"/>
    <property type="evidence" value="ECO:0007669"/>
    <property type="project" value="InterPro"/>
</dbReference>
<keyword evidence="4" id="KW-1185">Reference proteome</keyword>
<dbReference type="Gene3D" id="2.120.10.30">
    <property type="entry name" value="TolB, C-terminal domain"/>
    <property type="match status" value="2"/>
</dbReference>
<reference evidence="3" key="1">
    <citation type="submission" date="2021-03" db="EMBL/GenBank/DDBJ databases">
        <title>novel species isolated from a fishpond in China.</title>
        <authorList>
            <person name="Lu H."/>
            <person name="Cai Z."/>
        </authorList>
    </citation>
    <scope>NUCLEOTIDE SEQUENCE</scope>
    <source>
        <strain evidence="3">JCM 30855</strain>
    </source>
</reference>
<dbReference type="Pfam" id="PF02333">
    <property type="entry name" value="Phytase"/>
    <property type="match status" value="2"/>
</dbReference>
<dbReference type="RefSeq" id="WP_206574803.1">
    <property type="nucleotide sequence ID" value="NZ_JAFKCV010000010.1"/>
</dbReference>
<feature type="chain" id="PRO_5037413614" evidence="1">
    <location>
        <begin position="22"/>
        <end position="637"/>
    </location>
</feature>
<feature type="signal peptide" evidence="1">
    <location>
        <begin position="1"/>
        <end position="21"/>
    </location>
</feature>
<keyword evidence="1" id="KW-0732">Signal</keyword>
<dbReference type="InterPro" id="IPR011042">
    <property type="entry name" value="6-blade_b-propeller_TolB-like"/>
</dbReference>
<dbReference type="EMBL" id="JAFKCV010000010">
    <property type="protein sequence ID" value="MBN7826689.1"/>
    <property type="molecule type" value="Genomic_DNA"/>
</dbReference>
<gene>
    <name evidence="3" type="ORF">J0A66_15745</name>
</gene>